<accession>A0A552WLJ3</accession>
<dbReference type="Proteomes" id="UP000318693">
    <property type="component" value="Unassembled WGS sequence"/>
</dbReference>
<reference evidence="1 2" key="1">
    <citation type="submission" date="2019-07" db="EMBL/GenBank/DDBJ databases">
        <title>Georgenia wutianyii sp. nov. and Georgenia *** sp. nov. isolated from plateau pika (Ochotona curzoniae) in the Qinghai-Tibet plateau of China.</title>
        <authorList>
            <person name="Tian Z."/>
        </authorList>
    </citation>
    <scope>NUCLEOTIDE SEQUENCE [LARGE SCALE GENOMIC DNA]</scope>
    <source>
        <strain evidence="1 2">Z446</strain>
    </source>
</reference>
<dbReference type="EMBL" id="VJXR01000077">
    <property type="protein sequence ID" value="TRW43534.1"/>
    <property type="molecule type" value="Genomic_DNA"/>
</dbReference>
<organism evidence="1 2">
    <name type="scientific">Georgenia yuyongxinii</name>
    <dbReference type="NCBI Taxonomy" id="2589797"/>
    <lineage>
        <taxon>Bacteria</taxon>
        <taxon>Bacillati</taxon>
        <taxon>Actinomycetota</taxon>
        <taxon>Actinomycetes</taxon>
        <taxon>Micrococcales</taxon>
        <taxon>Bogoriellaceae</taxon>
        <taxon>Georgenia</taxon>
    </lineage>
</organism>
<dbReference type="InterPro" id="IPR036704">
    <property type="entry name" value="RraA/RraA-like_sf"/>
</dbReference>
<evidence type="ECO:0000313" key="2">
    <source>
        <dbReference type="Proteomes" id="UP000318693"/>
    </source>
</evidence>
<dbReference type="RefSeq" id="WP_143419708.1">
    <property type="nucleotide sequence ID" value="NZ_VJXR01000077.1"/>
</dbReference>
<name>A0A552WLJ3_9MICO</name>
<proteinExistence type="predicted"/>
<keyword evidence="2" id="KW-1185">Reference proteome</keyword>
<protein>
    <submittedName>
        <fullName evidence="1">Uncharacterized protein</fullName>
    </submittedName>
</protein>
<gene>
    <name evidence="1" type="ORF">FJ693_17285</name>
</gene>
<evidence type="ECO:0000313" key="1">
    <source>
        <dbReference type="EMBL" id="TRW43534.1"/>
    </source>
</evidence>
<comment type="caution">
    <text evidence="1">The sequence shown here is derived from an EMBL/GenBank/DDBJ whole genome shotgun (WGS) entry which is preliminary data.</text>
</comment>
<dbReference type="SUPFAM" id="SSF89562">
    <property type="entry name" value="RraA-like"/>
    <property type="match status" value="1"/>
</dbReference>
<dbReference type="AlphaFoldDB" id="A0A552WLJ3"/>
<sequence>MRVLVGFGELPGGDGVVAVSDAEEAADVLDRSRGGDVLVISGPGETERSSRMARTAMARGDVGLVVLGGHRTARILVASCLLALPVARYASAPAVAALAAGRVRTRLALSSVSRLGDPAPTLRQHVRGWLPSTAFDVDITAGEVREARSVIWPVAPTDVVVWDASPERRRLTVTLEPARDPDLTLPARPQAPAWRAREWAEASWLDRTPDVVAREILAALPARPCPMCDRPATGPRCIFCGNTGGDDVTAVAPAAVAPAAVAPTGLAPAADRRKPAVTVTAGGAR</sequence>